<dbReference type="EMBL" id="CM046394">
    <property type="protein sequence ID" value="KAI8548623.1"/>
    <property type="molecule type" value="Genomic_DNA"/>
</dbReference>
<dbReference type="Proteomes" id="UP001062846">
    <property type="component" value="Chromosome 7"/>
</dbReference>
<comment type="caution">
    <text evidence="1">The sequence shown here is derived from an EMBL/GenBank/DDBJ whole genome shotgun (WGS) entry which is preliminary data.</text>
</comment>
<gene>
    <name evidence="1" type="ORF">RHMOL_Rhmol07G0287800</name>
</gene>
<sequence>MDNKKIFPSEIKIGTEMGDGFGDWRWRWLYPSPPQPVPTETHLETRLSFLDLQLYWIQILTGYQQNQLDNNWLINPLRLDEIIEKNGPKEGEELKGLVVDEKELLELSLSLPRVTVVKKSSSINRTVLCLDLNKLWDFRIVYGISGS</sequence>
<evidence type="ECO:0000313" key="1">
    <source>
        <dbReference type="EMBL" id="KAI8548623.1"/>
    </source>
</evidence>
<accession>A0ACC0N7R3</accession>
<name>A0ACC0N7R3_RHOML</name>
<keyword evidence="2" id="KW-1185">Reference proteome</keyword>
<protein>
    <submittedName>
        <fullName evidence="1">Uncharacterized protein</fullName>
    </submittedName>
</protein>
<organism evidence="1 2">
    <name type="scientific">Rhododendron molle</name>
    <name type="common">Chinese azalea</name>
    <name type="synonym">Azalea mollis</name>
    <dbReference type="NCBI Taxonomy" id="49168"/>
    <lineage>
        <taxon>Eukaryota</taxon>
        <taxon>Viridiplantae</taxon>
        <taxon>Streptophyta</taxon>
        <taxon>Embryophyta</taxon>
        <taxon>Tracheophyta</taxon>
        <taxon>Spermatophyta</taxon>
        <taxon>Magnoliopsida</taxon>
        <taxon>eudicotyledons</taxon>
        <taxon>Gunneridae</taxon>
        <taxon>Pentapetalae</taxon>
        <taxon>asterids</taxon>
        <taxon>Ericales</taxon>
        <taxon>Ericaceae</taxon>
        <taxon>Ericoideae</taxon>
        <taxon>Rhodoreae</taxon>
        <taxon>Rhododendron</taxon>
    </lineage>
</organism>
<reference evidence="1" key="1">
    <citation type="submission" date="2022-02" db="EMBL/GenBank/DDBJ databases">
        <title>Plant Genome Project.</title>
        <authorList>
            <person name="Zhang R.-G."/>
        </authorList>
    </citation>
    <scope>NUCLEOTIDE SEQUENCE</scope>
    <source>
        <strain evidence="1">AT1</strain>
    </source>
</reference>
<evidence type="ECO:0000313" key="2">
    <source>
        <dbReference type="Proteomes" id="UP001062846"/>
    </source>
</evidence>
<proteinExistence type="predicted"/>